<dbReference type="CDD" id="cd00229">
    <property type="entry name" value="SGNH_hydrolase"/>
    <property type="match status" value="1"/>
</dbReference>
<dbReference type="Gene3D" id="3.40.50.1110">
    <property type="entry name" value="SGNH hydrolase"/>
    <property type="match status" value="1"/>
</dbReference>
<dbReference type="SUPFAM" id="SSF52266">
    <property type="entry name" value="SGNH hydrolase"/>
    <property type="match status" value="1"/>
</dbReference>
<dbReference type="PROSITE" id="PS51257">
    <property type="entry name" value="PROKAR_LIPOPROTEIN"/>
    <property type="match status" value="1"/>
</dbReference>
<proteinExistence type="predicted"/>
<evidence type="ECO:0000313" key="3">
    <source>
        <dbReference type="Proteomes" id="UP000321569"/>
    </source>
</evidence>
<dbReference type="EMBL" id="BKAM01000142">
    <property type="protein sequence ID" value="GEP73732.1"/>
    <property type="molecule type" value="Genomic_DNA"/>
</dbReference>
<comment type="caution">
    <text evidence="2">The sequence shown here is derived from an EMBL/GenBank/DDBJ whole genome shotgun (WGS) entry which is preliminary data.</text>
</comment>
<evidence type="ECO:0000259" key="1">
    <source>
        <dbReference type="Pfam" id="PF13472"/>
    </source>
</evidence>
<dbReference type="STRING" id="1423795.FD12_GL001367"/>
<dbReference type="OrthoDB" id="2320654at2"/>
<evidence type="ECO:0000313" key="2">
    <source>
        <dbReference type="EMBL" id="GEP73732.1"/>
    </source>
</evidence>
<name>A0A512PRI5_9LACO</name>
<reference evidence="2 3" key="1">
    <citation type="submission" date="2019-07" db="EMBL/GenBank/DDBJ databases">
        <title>Whole genome shotgun sequence of Lactobacillus rapi NBRC 109618.</title>
        <authorList>
            <person name="Hosoyama A."/>
            <person name="Uohara A."/>
            <person name="Ohji S."/>
            <person name="Ichikawa N."/>
        </authorList>
    </citation>
    <scope>NUCLEOTIDE SEQUENCE [LARGE SCALE GENOMIC DNA]</scope>
    <source>
        <strain evidence="2 3">NBRC 109618</strain>
    </source>
</reference>
<gene>
    <name evidence="2" type="ORF">LRA02_26000</name>
</gene>
<dbReference type="Proteomes" id="UP000321569">
    <property type="component" value="Unassembled WGS sequence"/>
</dbReference>
<dbReference type="Pfam" id="PF13472">
    <property type="entry name" value="Lipase_GDSL_2"/>
    <property type="match status" value="1"/>
</dbReference>
<protein>
    <recommendedName>
        <fullName evidence="1">SGNH hydrolase-type esterase domain-containing protein</fullName>
    </recommendedName>
</protein>
<dbReference type="AlphaFoldDB" id="A0A512PRI5"/>
<organism evidence="2 3">
    <name type="scientific">Lentilactobacillus rapi</name>
    <dbReference type="NCBI Taxonomy" id="481723"/>
    <lineage>
        <taxon>Bacteria</taxon>
        <taxon>Bacillati</taxon>
        <taxon>Bacillota</taxon>
        <taxon>Bacilli</taxon>
        <taxon>Lactobacillales</taxon>
        <taxon>Lactobacillaceae</taxon>
        <taxon>Lentilactobacillus</taxon>
    </lineage>
</organism>
<dbReference type="RefSeq" id="WP_056983434.1">
    <property type="nucleotide sequence ID" value="NZ_BKAM01000142.1"/>
</dbReference>
<accession>A0A512PRI5</accession>
<dbReference type="InterPro" id="IPR013830">
    <property type="entry name" value="SGNH_hydro"/>
</dbReference>
<sequence length="351" mass="40339">MLHKGRFFWLISFIIACGLLVSQQGVQANPIKDVHVHAVLPIHAHAYAVKKRAYLYTSLSFKRSVSAKRYLRTAWYRTQVAHVVVNGQKRAVFKLVSANGRHTYWVFHSQVKGIGSQSFQIKLPKAGNRFSHKRIGVFGDSIPSGWDGYHFYLNDAYPDWTRKYLGAKPKVHNEAVPSAQIVGHRFRYVGGKYNRVVPEDLSEVLKHQRKTIKKMNLIFVQICTNDYTNGSRSGSLQNVTRHLALEINYIHKVNPRAKVYGILPISRYDVLGRSCDHIPNMYGYTFDQLRAAEARTYRRNRATVVDFNQIAPTVISWHNRDQTLQDHKIHPTAQTAQRLGYALACWLIARR</sequence>
<dbReference type="InterPro" id="IPR036514">
    <property type="entry name" value="SGNH_hydro_sf"/>
</dbReference>
<feature type="domain" description="SGNH hydrolase-type esterase" evidence="1">
    <location>
        <begin position="137"/>
        <end position="337"/>
    </location>
</feature>